<dbReference type="InterPro" id="IPR036465">
    <property type="entry name" value="vWFA_dom_sf"/>
</dbReference>
<dbReference type="Gene3D" id="3.40.50.880">
    <property type="match status" value="2"/>
</dbReference>
<dbReference type="PROSITE" id="PS50234">
    <property type="entry name" value="VWFA"/>
    <property type="match status" value="1"/>
</dbReference>
<dbReference type="OrthoDB" id="9781333at2"/>
<proteinExistence type="predicted"/>
<feature type="compositionally biased region" description="Basic and acidic residues" evidence="1">
    <location>
        <begin position="938"/>
        <end position="947"/>
    </location>
</feature>
<dbReference type="SUPFAM" id="SSF52317">
    <property type="entry name" value="Class I glutamine amidotransferase-like"/>
    <property type="match status" value="1"/>
</dbReference>
<feature type="region of interest" description="Disordered" evidence="1">
    <location>
        <begin position="911"/>
        <end position="980"/>
    </location>
</feature>
<dbReference type="EMBL" id="LN890655">
    <property type="protein sequence ID" value="CUS04519.2"/>
    <property type="molecule type" value="Genomic_DNA"/>
</dbReference>
<gene>
    <name evidence="4" type="ORF">CFX0092_A2641</name>
</gene>
<dbReference type="Pfam" id="PF13519">
    <property type="entry name" value="VWA_2"/>
    <property type="match status" value="1"/>
</dbReference>
<dbReference type="Gene3D" id="3.40.50.410">
    <property type="entry name" value="von Willebrand factor, type A domain"/>
    <property type="match status" value="1"/>
</dbReference>
<evidence type="ECO:0000256" key="2">
    <source>
        <dbReference type="SAM" id="Phobius"/>
    </source>
</evidence>
<organism evidence="4 5">
    <name type="scientific">Candidatus Promineifilum breve</name>
    <dbReference type="NCBI Taxonomy" id="1806508"/>
    <lineage>
        <taxon>Bacteria</taxon>
        <taxon>Bacillati</taxon>
        <taxon>Chloroflexota</taxon>
        <taxon>Ardenticatenia</taxon>
        <taxon>Candidatus Promineifilales</taxon>
        <taxon>Candidatus Promineifilaceae</taxon>
        <taxon>Candidatus Promineifilum</taxon>
    </lineage>
</organism>
<keyword evidence="5" id="KW-1185">Reference proteome</keyword>
<dbReference type="SMART" id="SM00327">
    <property type="entry name" value="VWA"/>
    <property type="match status" value="2"/>
</dbReference>
<dbReference type="Pfam" id="PF00092">
    <property type="entry name" value="VWA"/>
    <property type="match status" value="1"/>
</dbReference>
<evidence type="ECO:0000313" key="5">
    <source>
        <dbReference type="Proteomes" id="UP000215027"/>
    </source>
</evidence>
<feature type="compositionally biased region" description="Low complexity" evidence="1">
    <location>
        <begin position="958"/>
        <end position="972"/>
    </location>
</feature>
<reference evidence="4" key="1">
    <citation type="submission" date="2016-01" db="EMBL/GenBank/DDBJ databases">
        <authorList>
            <person name="Mcilroy J.S."/>
            <person name="Karst M S."/>
            <person name="Albertsen M."/>
        </authorList>
    </citation>
    <scope>NUCLEOTIDE SEQUENCE</scope>
    <source>
        <strain evidence="4">Cfx-K</strain>
    </source>
</reference>
<dbReference type="CDD" id="cd00198">
    <property type="entry name" value="vWFA"/>
    <property type="match status" value="2"/>
</dbReference>
<keyword evidence="2" id="KW-0472">Membrane</keyword>
<evidence type="ECO:0000256" key="1">
    <source>
        <dbReference type="SAM" id="MobiDB-lite"/>
    </source>
</evidence>
<feature type="transmembrane region" description="Helical" evidence="2">
    <location>
        <begin position="6"/>
        <end position="23"/>
    </location>
</feature>
<dbReference type="PROSITE" id="PS50194">
    <property type="entry name" value="FILAMIN_REPEAT"/>
    <property type="match status" value="1"/>
</dbReference>
<accession>A0A160T501</accession>
<protein>
    <submittedName>
        <fullName evidence="4">von Willebrand factor type A</fullName>
    </submittedName>
</protein>
<dbReference type="Proteomes" id="UP000215027">
    <property type="component" value="Chromosome I"/>
</dbReference>
<keyword evidence="2" id="KW-1133">Transmembrane helix</keyword>
<dbReference type="SUPFAM" id="SSF53300">
    <property type="entry name" value="vWA-like"/>
    <property type="match status" value="2"/>
</dbReference>
<dbReference type="InterPro" id="IPR002035">
    <property type="entry name" value="VWF_A"/>
</dbReference>
<dbReference type="KEGG" id="pbf:CFX0092_A2641"/>
<dbReference type="RefSeq" id="WP_095043843.1">
    <property type="nucleotide sequence ID" value="NZ_LN890655.1"/>
</dbReference>
<feature type="domain" description="VWFA" evidence="3">
    <location>
        <begin position="421"/>
        <end position="594"/>
    </location>
</feature>
<dbReference type="PANTHER" id="PTHR37947:SF2">
    <property type="entry name" value="VON WILLEBRAND FACTOR TYPE A"/>
    <property type="match status" value="1"/>
</dbReference>
<dbReference type="AlphaFoldDB" id="A0A160T501"/>
<feature type="transmembrane region" description="Helical" evidence="2">
    <location>
        <begin position="35"/>
        <end position="55"/>
    </location>
</feature>
<name>A0A160T501_9CHLR</name>
<dbReference type="Pfam" id="PF07090">
    <property type="entry name" value="GATase1_like"/>
    <property type="match status" value="1"/>
</dbReference>
<evidence type="ECO:0000313" key="4">
    <source>
        <dbReference type="EMBL" id="CUS04519.2"/>
    </source>
</evidence>
<dbReference type="InterPro" id="IPR017868">
    <property type="entry name" value="Filamin/ABP280_repeat-like"/>
</dbReference>
<dbReference type="InterPro" id="IPR010768">
    <property type="entry name" value="GATase1-like"/>
</dbReference>
<dbReference type="InterPro" id="IPR029062">
    <property type="entry name" value="Class_I_gatase-like"/>
</dbReference>
<dbReference type="PANTHER" id="PTHR37947">
    <property type="entry name" value="BLL2462 PROTEIN"/>
    <property type="match status" value="1"/>
</dbReference>
<evidence type="ECO:0000259" key="3">
    <source>
        <dbReference type="PROSITE" id="PS50234"/>
    </source>
</evidence>
<keyword evidence="2" id="KW-0812">Transmembrane</keyword>
<sequence>MSFSAPAALLLLLALPFVAWLVWPRRAGGRPLSGWVGLGLRLLIVTLIVLSLAGARLVRAVDDLAVVFLVDVSDSMGAANVAAAEQYVRDAIAGMGPNDRAGVILFGGNALVEQPVRPDGAADLPPFASQPAPIATDLAEAIRLGLALLPPDAARRLVIVSDGAATSGDTDGAARLAAAAGVSIDTVHLPRPAAAGEIVLRDVAAPARVGQGETFRLEVSAESATATEAVLRVLGDGAVVYEETVRLQPGVNNFVIRLQAGEPAFARYRVQLSPLGAADAFPQNNELAAYTEITGQPRVLIVAAAGAGDDGAPLPDEAAELVAALAASGLTVERATPGTLPPAPADLAGYAAVVLVNVNARDLSPRRMDALQIYVRDLGGGLVAVGGPGSFGVGGYYGTPLEETLPVNMRIDDQQRFPAVSMALVIDRSGSMGAEEGGVTKIQLAAEGAIRALELLNDFDEMTLITVDEAPDEIIGPITAANRDEAIARMRQLGAGGGGIFVRAGLEAAAEALAASDNPVKHIIVLADGADSEQKEGVPELIEQLTAEGITVSMISIGAGPDTPWLQQMAELGGGRFHFTDQAANLPQIFTQETVAIQRNYVIEERFFPTQAAPHAILTGITATPPLYGYVGTSARATAQTPLLTHLGDPLLATWQYGLGRSVAWTSDATGRWAQDWVRWDGFAPFWNQAVRWSFGARPAGGLEARVTLDGETARLTVDAQSDGQFLNALTLTANVVDPAGQTQTVTLPQVGPGQYEGTFAPAGEGAYVIGIGEMTNDERQMTSEEGGLQTTVGWVLGYSPEYASLEDNPALLAALAEATGGRVLDMGDVAAVFTHNLSAAPAARPIWPWLALAATLLLPLDVAARRLTVTRGDWASLWRRIRNYELGIRNEEQRAEPARAEGMAQLLRAKERAGGQGSRGAGERLVADEPPVIAIDGHQDTDERTATNDQPPPSVERPTTADQAADDTLAARLRKRRNL</sequence>